<dbReference type="PANTHER" id="PTHR30287">
    <property type="entry name" value="MEMBRANE COMPONENT OF PREDICTED ABC SUPERFAMILY METABOLITE UPTAKE TRANSPORTER"/>
    <property type="match status" value="1"/>
</dbReference>
<feature type="transmembrane region" description="Helical" evidence="7">
    <location>
        <begin position="441"/>
        <end position="463"/>
    </location>
</feature>
<evidence type="ECO:0000256" key="2">
    <source>
        <dbReference type="ARBA" id="ARBA00022475"/>
    </source>
</evidence>
<dbReference type="HOGENOM" id="CLU_005531_0_0_9"/>
<evidence type="ECO:0000256" key="6">
    <source>
        <dbReference type="SAM" id="Coils"/>
    </source>
</evidence>
<keyword evidence="2" id="KW-1003">Cell membrane</keyword>
<dbReference type="GO" id="GO:0005886">
    <property type="term" value="C:plasma membrane"/>
    <property type="evidence" value="ECO:0007669"/>
    <property type="project" value="UniProtKB-SubCell"/>
</dbReference>
<dbReference type="RefSeq" id="WP_011054537.1">
    <property type="nucleotide sequence ID" value="NC_004070.1"/>
</dbReference>
<evidence type="ECO:0000256" key="3">
    <source>
        <dbReference type="ARBA" id="ARBA00022692"/>
    </source>
</evidence>
<name>A0A0H2UUV2_STRP3</name>
<evidence type="ECO:0000256" key="1">
    <source>
        <dbReference type="ARBA" id="ARBA00004651"/>
    </source>
</evidence>
<comment type="subcellular location">
    <subcellularLocation>
        <location evidence="1">Cell membrane</location>
        <topology evidence="1">Multi-pass membrane protein</topology>
    </subcellularLocation>
</comment>
<dbReference type="EMBL" id="AE014074">
    <property type="protein sequence ID" value="AAM79498.1"/>
    <property type="molecule type" value="Genomic_DNA"/>
</dbReference>
<feature type="transmembrane region" description="Helical" evidence="7">
    <location>
        <begin position="395"/>
        <end position="421"/>
    </location>
</feature>
<feature type="transmembrane region" description="Helical" evidence="7">
    <location>
        <begin position="795"/>
        <end position="816"/>
    </location>
</feature>
<reference evidence="9 10" key="1">
    <citation type="journal article" date="2002" name="Proc. Natl. Acad. Sci. U.S.A.">
        <title>Genome sequence of a serotype M3 strain of group A Streptococcus: phage-encoded toxins, the high-virulence phenotype, and clone emergence.</title>
        <authorList>
            <person name="Beres S.B."/>
            <person name="Sylva G.L."/>
            <person name="Barbian K.D."/>
            <person name="Lei B."/>
            <person name="Hoff J.S."/>
            <person name="Mammarella N.D."/>
            <person name="Liu M.Y."/>
            <person name="Smoot J.C."/>
            <person name="Porcella S.F."/>
            <person name="Parkins L.D."/>
            <person name="Campbell D.S."/>
            <person name="Smith T.M."/>
            <person name="McCormick J.K."/>
            <person name="Leung D.Y."/>
            <person name="Schlievert P.M."/>
            <person name="Musser J.M."/>
        </authorList>
    </citation>
    <scope>NUCLEOTIDE SEQUENCE [LARGE SCALE GENOMIC DNA]</scope>
    <source>
        <strain evidence="10">ATCC BAA-595 / MGAS315</strain>
    </source>
</reference>
<feature type="transmembrane region" description="Helical" evidence="7">
    <location>
        <begin position="840"/>
        <end position="860"/>
    </location>
</feature>
<feature type="transmembrane region" description="Helical" evidence="7">
    <location>
        <begin position="516"/>
        <end position="536"/>
    </location>
</feature>
<dbReference type="InterPro" id="IPR003838">
    <property type="entry name" value="ABC3_permease_C"/>
</dbReference>
<dbReference type="Pfam" id="PF02687">
    <property type="entry name" value="FtsX"/>
    <property type="match status" value="2"/>
</dbReference>
<dbReference type="AlphaFoldDB" id="A0A0H2UUV2"/>
<evidence type="ECO:0000313" key="10">
    <source>
        <dbReference type="Proteomes" id="UP000000564"/>
    </source>
</evidence>
<feature type="coiled-coil region" evidence="6">
    <location>
        <begin position="284"/>
        <end position="318"/>
    </location>
</feature>
<proteinExistence type="predicted"/>
<evidence type="ECO:0000256" key="5">
    <source>
        <dbReference type="ARBA" id="ARBA00023136"/>
    </source>
</evidence>
<feature type="transmembrane region" description="Helical" evidence="7">
    <location>
        <begin position="350"/>
        <end position="371"/>
    </location>
</feature>
<protein>
    <recommendedName>
        <fullName evidence="8">ABC3 transporter permease C-terminal domain-containing protein</fullName>
    </recommendedName>
</protein>
<dbReference type="Proteomes" id="UP000000564">
    <property type="component" value="Chromosome"/>
</dbReference>
<feature type="domain" description="ABC3 transporter permease C-terminal" evidence="8">
    <location>
        <begin position="349"/>
        <end position="466"/>
    </location>
</feature>
<keyword evidence="4 7" id="KW-1133">Transmembrane helix</keyword>
<feature type="domain" description="ABC3 transporter permease C-terminal" evidence="8">
    <location>
        <begin position="752"/>
        <end position="857"/>
    </location>
</feature>
<feature type="transmembrane region" description="Helical" evidence="7">
    <location>
        <begin position="749"/>
        <end position="774"/>
    </location>
</feature>
<keyword evidence="5 7" id="KW-0472">Membrane</keyword>
<organism evidence="9 10">
    <name type="scientific">Streptococcus pyogenes serotype M3 (strain ATCC BAA-595 / MGAS315)</name>
    <dbReference type="NCBI Taxonomy" id="198466"/>
    <lineage>
        <taxon>Bacteria</taxon>
        <taxon>Bacillati</taxon>
        <taxon>Bacillota</taxon>
        <taxon>Bacilli</taxon>
        <taxon>Lactobacillales</taxon>
        <taxon>Streptococcaceae</taxon>
        <taxon>Streptococcus</taxon>
    </lineage>
</organism>
<evidence type="ECO:0000313" key="9">
    <source>
        <dbReference type="EMBL" id="AAM79498.1"/>
    </source>
</evidence>
<gene>
    <name evidence="9" type="ordered locus">SpyM3_0891</name>
</gene>
<dbReference type="PANTHER" id="PTHR30287:SF1">
    <property type="entry name" value="INNER MEMBRANE PROTEIN"/>
    <property type="match status" value="1"/>
</dbReference>
<evidence type="ECO:0000256" key="4">
    <source>
        <dbReference type="ARBA" id="ARBA00022989"/>
    </source>
</evidence>
<dbReference type="InterPro" id="IPR038766">
    <property type="entry name" value="Membrane_comp_ABC_pdt"/>
</dbReference>
<dbReference type="KEGG" id="spg:SpyM3_0891"/>
<evidence type="ECO:0000256" key="7">
    <source>
        <dbReference type="SAM" id="Phobius"/>
    </source>
</evidence>
<keyword evidence="6" id="KW-0175">Coiled coil</keyword>
<sequence>MIKKTLWKDILRAIKNSKGRFISLFFLMALGSFALVGLKVTGPDMERTASRYLERHQVMDLTVLTSHQFSQADKQELDTLKGAHLEYGHLLDVSLTSNQKSLRLYSVPKKVSKPVLVKGSWPKRETDLVLSSSLAKNYQIGDELVVTSPMEGLLTTTYFQVVGFANSSEVWSKSNLGSSSTGDGSLYAYAFVNPNVFKSAFNLLRIRFSNLRLTNAFSKDYQKRVTQNQAHLDNLLKDNGQKRYDDLQNQYDLALKNGRAALAKETVKLAASEENLTFLEGSALQEAKHQIEQGKQALAKEEKQLEQVQATKDKLEKPSYLTYNRSTLPGGEGYHTYATSTTSISNVGNIFPVVLYLVAALVAFTTMTRYVDEERISSGLLKAIGYSNKDISLKFLIYGLLASFLGTTLGIIGGTYLLSALISEILTGALTIGKTHLYSYWFYNGIAYLLAMLSAVLPAYLIVKKELFLNAAQLLLPKPPSKGAKIWLEHLTFVWKALSFTHKVTIRNIFRYKQRMLMTIVGVAGSVALLFAGLGIQSSLAKVVEHQFGDLTTYDILAVGSAKATATEQTDLASYLKQEPITGYQKVSYASLTLPVKGLPDKQSISILSSSTTSLSPYFNLLDCQEQKKVPIPTSGVLISEKLASYYKVKPGDQLVLTDRKGQSYKVTIKQVIDMTVGHYLIMSNTYFKNHFKGLEAAPAYLIKVKDKDSKHIKETASDLLTLKAIRAVSQNVNHIKSVQLVVTSLNQVMTLLVFLSILLAIVILYNLTTINIAERIRELSTIKVLGFYDQEVTLYIYRETISLSLVGILLGIYLGKGLHTYIMTMISTGDIQFGVKVDAYVYLVPILVILSLLAVLGIWGNRHLKKVDMLEALKSID</sequence>
<evidence type="ECO:0000259" key="8">
    <source>
        <dbReference type="Pfam" id="PF02687"/>
    </source>
</evidence>
<accession>A0A0H2UUV2</accession>
<feature type="transmembrane region" description="Helical" evidence="7">
    <location>
        <begin position="21"/>
        <end position="38"/>
    </location>
</feature>
<keyword evidence="3 7" id="KW-0812">Transmembrane</keyword>